<dbReference type="RefSeq" id="WP_091523911.1">
    <property type="nucleotide sequence ID" value="NZ_LT629772.1"/>
</dbReference>
<evidence type="ECO:0000256" key="1">
    <source>
        <dbReference type="SAM" id="MobiDB-lite"/>
    </source>
</evidence>
<keyword evidence="4" id="KW-1185">Reference proteome</keyword>
<feature type="transmembrane region" description="Helical" evidence="2">
    <location>
        <begin position="32"/>
        <end position="49"/>
    </location>
</feature>
<evidence type="ECO:0000256" key="2">
    <source>
        <dbReference type="SAM" id="Phobius"/>
    </source>
</evidence>
<reference evidence="3 4" key="1">
    <citation type="submission" date="2016-10" db="EMBL/GenBank/DDBJ databases">
        <authorList>
            <person name="de Groot N.N."/>
        </authorList>
    </citation>
    <scope>NUCLEOTIDE SEQUENCE [LARGE SCALE GENOMIC DNA]</scope>
    <source>
        <strain evidence="3 4">DSM 21800</strain>
    </source>
</reference>
<evidence type="ECO:0000313" key="4">
    <source>
        <dbReference type="Proteomes" id="UP000199103"/>
    </source>
</evidence>
<dbReference type="EMBL" id="LT629772">
    <property type="protein sequence ID" value="SDS48354.1"/>
    <property type="molecule type" value="Genomic_DNA"/>
</dbReference>
<gene>
    <name evidence="3" type="ORF">SAMN04489812_2046</name>
</gene>
<feature type="compositionally biased region" description="Basic and acidic residues" evidence="1">
    <location>
        <begin position="174"/>
        <end position="205"/>
    </location>
</feature>
<sequence length="228" mass="24933">MPQLLRASQLVLIGGAVISAAAAFGPISVTRVGIGLAVTTAVVALLLAFRHIRAMRRENASRLLKMTKDHGAALSTERTRNAEVVEVLTNRVQATAEQSSKQRVRIGELNAKVTELTGDNAGLRSQLKSREITIAGLRETVRSRNTEIQLLRADLDLEAISDPIGDVHALPRHIERSDDKSESKAGQSEDAKDDKDLWSDDEHPTVVDMRAIETAMPNLEVEPQRKHA</sequence>
<evidence type="ECO:0000313" key="3">
    <source>
        <dbReference type="EMBL" id="SDS48354.1"/>
    </source>
</evidence>
<accession>A0A1H1SK07</accession>
<feature type="region of interest" description="Disordered" evidence="1">
    <location>
        <begin position="174"/>
        <end position="208"/>
    </location>
</feature>
<proteinExistence type="predicted"/>
<dbReference type="AlphaFoldDB" id="A0A1H1SK07"/>
<keyword evidence="2" id="KW-1133">Transmembrane helix</keyword>
<organism evidence="3 4">
    <name type="scientific">Microlunatus soli</name>
    <dbReference type="NCBI Taxonomy" id="630515"/>
    <lineage>
        <taxon>Bacteria</taxon>
        <taxon>Bacillati</taxon>
        <taxon>Actinomycetota</taxon>
        <taxon>Actinomycetes</taxon>
        <taxon>Propionibacteriales</taxon>
        <taxon>Propionibacteriaceae</taxon>
        <taxon>Microlunatus</taxon>
    </lineage>
</organism>
<dbReference type="STRING" id="630515.SAMN04489812_2046"/>
<keyword evidence="2" id="KW-0812">Transmembrane</keyword>
<name>A0A1H1SK07_9ACTN</name>
<dbReference type="Proteomes" id="UP000199103">
    <property type="component" value="Chromosome I"/>
</dbReference>
<protein>
    <submittedName>
        <fullName evidence="3">Uncharacterized protein</fullName>
    </submittedName>
</protein>
<keyword evidence="2" id="KW-0472">Membrane</keyword>